<dbReference type="PANTHER" id="PTHR39338">
    <property type="entry name" value="BLL5662 PROTEIN-RELATED"/>
    <property type="match status" value="1"/>
</dbReference>
<proteinExistence type="predicted"/>
<gene>
    <name evidence="2" type="ORF">BJ988_002711</name>
</gene>
<name>A0A7Z0ISS0_9ACTN</name>
<feature type="region of interest" description="Disordered" evidence="1">
    <location>
        <begin position="76"/>
        <end position="126"/>
    </location>
</feature>
<feature type="compositionally biased region" description="Basic and acidic residues" evidence="1">
    <location>
        <begin position="78"/>
        <end position="88"/>
    </location>
</feature>
<feature type="compositionally biased region" description="Acidic residues" evidence="1">
    <location>
        <begin position="89"/>
        <end position="101"/>
    </location>
</feature>
<evidence type="ECO:0000256" key="1">
    <source>
        <dbReference type="SAM" id="MobiDB-lite"/>
    </source>
</evidence>
<dbReference type="Proteomes" id="UP000564496">
    <property type="component" value="Unassembled WGS sequence"/>
</dbReference>
<feature type="compositionally biased region" description="Basic and acidic residues" evidence="1">
    <location>
        <begin position="116"/>
        <end position="125"/>
    </location>
</feature>
<keyword evidence="3" id="KW-1185">Reference proteome</keyword>
<protein>
    <recommendedName>
        <fullName evidence="4">VWA domain-containing protein</fullName>
    </recommendedName>
</protein>
<comment type="caution">
    <text evidence="2">The sequence shown here is derived from an EMBL/GenBank/DDBJ whole genome shotgun (WGS) entry which is preliminary data.</text>
</comment>
<organism evidence="2 3">
    <name type="scientific">Nocardioides panzhihuensis</name>
    <dbReference type="NCBI Taxonomy" id="860243"/>
    <lineage>
        <taxon>Bacteria</taxon>
        <taxon>Bacillati</taxon>
        <taxon>Actinomycetota</taxon>
        <taxon>Actinomycetes</taxon>
        <taxon>Propionibacteriales</taxon>
        <taxon>Nocardioidaceae</taxon>
        <taxon>Nocardioides</taxon>
    </lineage>
</organism>
<evidence type="ECO:0000313" key="2">
    <source>
        <dbReference type="EMBL" id="NYI78063.1"/>
    </source>
</evidence>
<dbReference type="Pfam" id="PF05762">
    <property type="entry name" value="VWA_CoxE"/>
    <property type="match status" value="1"/>
</dbReference>
<dbReference type="RefSeq" id="WP_179658472.1">
    <property type="nucleotide sequence ID" value="NZ_JACBZR010000001.1"/>
</dbReference>
<evidence type="ECO:0008006" key="4">
    <source>
        <dbReference type="Google" id="ProtNLM"/>
    </source>
</evidence>
<accession>A0A7Z0ISS0</accession>
<dbReference type="PANTHER" id="PTHR39338:SF5">
    <property type="entry name" value="BLR6139 PROTEIN"/>
    <property type="match status" value="1"/>
</dbReference>
<dbReference type="InterPro" id="IPR008912">
    <property type="entry name" value="Uncharacterised_CoxE"/>
</dbReference>
<dbReference type="AlphaFoldDB" id="A0A7Z0ISS0"/>
<evidence type="ECO:0000313" key="3">
    <source>
        <dbReference type="Proteomes" id="UP000564496"/>
    </source>
</evidence>
<sequence>MDGALHRFVRLLRVQGVRIGISEVVDASRAAGAPGVLDNRSLLRSALRVTLIKDQRDAATFERTFDRFFSLRPVLDAPDEHGHSHAHDDLEDEGELEEFVLSEEPGKTPSQGHSHGKPDDIRDYFDPEDLSQQYNLHQEANKLDMAAMTDEIVLSNDGAGARTEAARVQLDTTRLHNPGRPGRIADKAGTRMDVELTVAEEMALLAWLDDADADTPGASLEPDEIDALRASLSGLLDGLPAALQAHLEELMASDAAIESREASAREIDRIGELERATLEDSLRRLIRSLHGAPRARRRVAARGSIDGSRTMRRNMRSDGVPFRPVTIAKVTDRPRLLVLADVSLSVRAAARFTLQLVHGLQGMASQVRTFAFVSDLVEVTDLFAEHQMEEALSLTLSGLPAGGILDVDTDSDYGSAFSQFLDEFGGGINRRTTVIVLGDGRGNGNDPGTTAFEEITRRARETIWITPEPRYSWTLGSCDLPAYATHCDRVHIVRDLAGLDLVTSHMTEVGR</sequence>
<reference evidence="2 3" key="1">
    <citation type="submission" date="2020-07" db="EMBL/GenBank/DDBJ databases">
        <title>Sequencing the genomes of 1000 actinobacteria strains.</title>
        <authorList>
            <person name="Klenk H.-P."/>
        </authorList>
    </citation>
    <scope>NUCLEOTIDE SEQUENCE [LARGE SCALE GENOMIC DNA]</scope>
    <source>
        <strain evidence="2 3">DSM 26487</strain>
    </source>
</reference>
<dbReference type="EMBL" id="JACBZR010000001">
    <property type="protein sequence ID" value="NYI78063.1"/>
    <property type="molecule type" value="Genomic_DNA"/>
</dbReference>